<name>A0A561CMY0_9BACI</name>
<dbReference type="RefSeq" id="WP_098529215.1">
    <property type="nucleotide sequence ID" value="NZ_VIVN01000019.1"/>
</dbReference>
<evidence type="ECO:0000313" key="2">
    <source>
        <dbReference type="Proteomes" id="UP000319671"/>
    </source>
</evidence>
<evidence type="ECO:0000313" key="1">
    <source>
        <dbReference type="EMBL" id="TWD92322.1"/>
    </source>
</evidence>
<sequence length="44" mass="5194">MVQVEVTITFEGKSYLTNVIAHREMSDDEILRLATEQVQKQWKK</sequence>
<dbReference type="NCBIfam" id="NF033491">
    <property type="entry name" value="BA3454_fam"/>
    <property type="match status" value="1"/>
</dbReference>
<dbReference type="EMBL" id="VIVN01000019">
    <property type="protein sequence ID" value="TWD92322.1"/>
    <property type="molecule type" value="Genomic_DNA"/>
</dbReference>
<dbReference type="AlphaFoldDB" id="A0A561CMY0"/>
<gene>
    <name evidence="1" type="ORF">FB550_11952</name>
</gene>
<dbReference type="InterPro" id="IPR049728">
    <property type="entry name" value="BA3454-like"/>
</dbReference>
<evidence type="ECO:0008006" key="3">
    <source>
        <dbReference type="Google" id="ProtNLM"/>
    </source>
</evidence>
<protein>
    <recommendedName>
        <fullName evidence="3">BA3454 family stress response protein</fullName>
    </recommendedName>
</protein>
<accession>A0A561CMY0</accession>
<keyword evidence="2" id="KW-1185">Reference proteome</keyword>
<reference evidence="1 2" key="1">
    <citation type="submission" date="2019-06" db="EMBL/GenBank/DDBJ databases">
        <title>Sorghum-associated microbial communities from plants grown in Nebraska, USA.</title>
        <authorList>
            <person name="Schachtman D."/>
        </authorList>
    </citation>
    <scope>NUCLEOTIDE SEQUENCE [LARGE SCALE GENOMIC DNA]</scope>
    <source>
        <strain evidence="1 2">2482</strain>
    </source>
</reference>
<dbReference type="Proteomes" id="UP000319671">
    <property type="component" value="Unassembled WGS sequence"/>
</dbReference>
<proteinExistence type="predicted"/>
<organism evidence="1 2">
    <name type="scientific">Neobacillus bataviensis</name>
    <dbReference type="NCBI Taxonomy" id="220685"/>
    <lineage>
        <taxon>Bacteria</taxon>
        <taxon>Bacillati</taxon>
        <taxon>Bacillota</taxon>
        <taxon>Bacilli</taxon>
        <taxon>Bacillales</taxon>
        <taxon>Bacillaceae</taxon>
        <taxon>Neobacillus</taxon>
    </lineage>
</organism>
<comment type="caution">
    <text evidence="1">The sequence shown here is derived from an EMBL/GenBank/DDBJ whole genome shotgun (WGS) entry which is preliminary data.</text>
</comment>